<feature type="transmembrane region" description="Helical" evidence="1">
    <location>
        <begin position="70"/>
        <end position="89"/>
    </location>
</feature>
<evidence type="ECO:0000313" key="3">
    <source>
        <dbReference type="Proteomes" id="UP000178264"/>
    </source>
</evidence>
<accession>A0A1F7VE03</accession>
<gene>
    <name evidence="2" type="ORF">A3I42_03235</name>
</gene>
<evidence type="ECO:0000256" key="1">
    <source>
        <dbReference type="SAM" id="Phobius"/>
    </source>
</evidence>
<proteinExistence type="predicted"/>
<feature type="transmembrane region" description="Helical" evidence="1">
    <location>
        <begin position="95"/>
        <end position="117"/>
    </location>
</feature>
<keyword evidence="1" id="KW-1133">Transmembrane helix</keyword>
<dbReference type="AlphaFoldDB" id="A0A1F7VE03"/>
<keyword evidence="1" id="KW-0472">Membrane</keyword>
<sequence length="123" mass="14311">MRTSLAIHVVRLVVVDVLLDIFTWPTWWCTLGLWTVLKWVGRGIANEWFDFGLGPWLKSMFTPMYADYSLAGRAISFVARIIILTFRFVQFFLWLVLYMVALALYIALPLGAAYFLISFYRTS</sequence>
<dbReference type="EMBL" id="MGER01000011">
    <property type="protein sequence ID" value="OGL88782.1"/>
    <property type="molecule type" value="Genomic_DNA"/>
</dbReference>
<evidence type="ECO:0000313" key="2">
    <source>
        <dbReference type="EMBL" id="OGL88782.1"/>
    </source>
</evidence>
<keyword evidence="1" id="KW-0812">Transmembrane</keyword>
<protein>
    <submittedName>
        <fullName evidence="2">Uncharacterized protein</fullName>
    </submittedName>
</protein>
<comment type="caution">
    <text evidence="2">The sequence shown here is derived from an EMBL/GenBank/DDBJ whole genome shotgun (WGS) entry which is preliminary data.</text>
</comment>
<dbReference type="Proteomes" id="UP000178264">
    <property type="component" value="Unassembled WGS sequence"/>
</dbReference>
<name>A0A1F7VE03_9BACT</name>
<reference evidence="2 3" key="1">
    <citation type="journal article" date="2016" name="Nat. Commun.">
        <title>Thousands of microbial genomes shed light on interconnected biogeochemical processes in an aquifer system.</title>
        <authorList>
            <person name="Anantharaman K."/>
            <person name="Brown C.T."/>
            <person name="Hug L.A."/>
            <person name="Sharon I."/>
            <person name="Castelle C.J."/>
            <person name="Probst A.J."/>
            <person name="Thomas B.C."/>
            <person name="Singh A."/>
            <person name="Wilkins M.J."/>
            <person name="Karaoz U."/>
            <person name="Brodie E.L."/>
            <person name="Williams K.H."/>
            <person name="Hubbard S.S."/>
            <person name="Banfield J.F."/>
        </authorList>
    </citation>
    <scope>NUCLEOTIDE SEQUENCE [LARGE SCALE GENOMIC DNA]</scope>
</reference>
<organism evidence="2 3">
    <name type="scientific">Candidatus Uhrbacteria bacterium RIFCSPLOWO2_02_FULL_49_11</name>
    <dbReference type="NCBI Taxonomy" id="1802409"/>
    <lineage>
        <taxon>Bacteria</taxon>
        <taxon>Candidatus Uhriibacteriota</taxon>
    </lineage>
</organism>